<evidence type="ECO:0000256" key="1">
    <source>
        <dbReference type="SAM" id="MobiDB-lite"/>
    </source>
</evidence>
<dbReference type="AlphaFoldDB" id="A0A655ARC9"/>
<evidence type="ECO:0000313" key="2">
    <source>
        <dbReference type="EMBL" id="CKU27092.1"/>
    </source>
</evidence>
<gene>
    <name evidence="2" type="ORF">ERS027661_04981</name>
</gene>
<organism evidence="2 3">
    <name type="scientific">Mycobacterium tuberculosis</name>
    <dbReference type="NCBI Taxonomy" id="1773"/>
    <lineage>
        <taxon>Bacteria</taxon>
        <taxon>Bacillati</taxon>
        <taxon>Actinomycetota</taxon>
        <taxon>Actinomycetes</taxon>
        <taxon>Mycobacteriales</taxon>
        <taxon>Mycobacteriaceae</taxon>
        <taxon>Mycobacterium</taxon>
        <taxon>Mycobacterium tuberculosis complex</taxon>
    </lineage>
</organism>
<accession>A0A655ARC9</accession>
<dbReference type="EMBL" id="CNFU01002373">
    <property type="protein sequence ID" value="CKU27092.1"/>
    <property type="molecule type" value="Genomic_DNA"/>
</dbReference>
<feature type="compositionally biased region" description="Low complexity" evidence="1">
    <location>
        <begin position="29"/>
        <end position="50"/>
    </location>
</feature>
<proteinExistence type="predicted"/>
<feature type="region of interest" description="Disordered" evidence="1">
    <location>
        <begin position="1"/>
        <end position="90"/>
    </location>
</feature>
<name>A0A655ARC9_MYCTX</name>
<feature type="compositionally biased region" description="Low complexity" evidence="1">
    <location>
        <begin position="9"/>
        <end position="22"/>
    </location>
</feature>
<dbReference type="Proteomes" id="UP000049023">
    <property type="component" value="Unassembled WGS sequence"/>
</dbReference>
<protein>
    <submittedName>
        <fullName evidence="2">Uncharacterized protein</fullName>
    </submittedName>
</protein>
<evidence type="ECO:0000313" key="3">
    <source>
        <dbReference type="Proteomes" id="UP000049023"/>
    </source>
</evidence>
<sequence>MTARSKSHTAPTEAIIAASAAAPRRKARSATGSPAPAASASSLAPAPGGADQPLARAQRASDGPDAMVSTQPRPPHGHGEPSGSTTTWPT</sequence>
<reference evidence="2 3" key="1">
    <citation type="submission" date="2015-03" db="EMBL/GenBank/DDBJ databases">
        <authorList>
            <consortium name="Pathogen Informatics"/>
        </authorList>
    </citation>
    <scope>NUCLEOTIDE SEQUENCE [LARGE SCALE GENOMIC DNA]</scope>
    <source>
        <strain evidence="2 3">Bir 187</strain>
    </source>
</reference>